<feature type="region of interest" description="Disordered" evidence="7">
    <location>
        <begin position="48"/>
        <end position="115"/>
    </location>
</feature>
<dbReference type="STRING" id="215243.A0A0D2E9G5"/>
<feature type="region of interest" description="Disordered" evidence="7">
    <location>
        <begin position="1"/>
        <end position="20"/>
    </location>
</feature>
<evidence type="ECO:0000256" key="7">
    <source>
        <dbReference type="SAM" id="MobiDB-lite"/>
    </source>
</evidence>
<dbReference type="PROSITE" id="PS50048">
    <property type="entry name" value="ZN2_CY6_FUNGAL_2"/>
    <property type="match status" value="1"/>
</dbReference>
<evidence type="ECO:0000256" key="6">
    <source>
        <dbReference type="ARBA" id="ARBA00023242"/>
    </source>
</evidence>
<dbReference type="InterPro" id="IPR052073">
    <property type="entry name" value="Amide_Lactam_Regulators"/>
</dbReference>
<dbReference type="SMART" id="SM00906">
    <property type="entry name" value="Fungal_trans"/>
    <property type="match status" value="1"/>
</dbReference>
<dbReference type="GO" id="GO:0003677">
    <property type="term" value="F:DNA binding"/>
    <property type="evidence" value="ECO:0007669"/>
    <property type="project" value="UniProtKB-KW"/>
</dbReference>
<dbReference type="GO" id="GO:0006351">
    <property type="term" value="P:DNA-templated transcription"/>
    <property type="evidence" value="ECO:0007669"/>
    <property type="project" value="InterPro"/>
</dbReference>
<dbReference type="Pfam" id="PF00172">
    <property type="entry name" value="Zn_clus"/>
    <property type="match status" value="1"/>
</dbReference>
<organism evidence="9 10">
    <name type="scientific">Exophiala oligosperma</name>
    <dbReference type="NCBI Taxonomy" id="215243"/>
    <lineage>
        <taxon>Eukaryota</taxon>
        <taxon>Fungi</taxon>
        <taxon>Dikarya</taxon>
        <taxon>Ascomycota</taxon>
        <taxon>Pezizomycotina</taxon>
        <taxon>Eurotiomycetes</taxon>
        <taxon>Chaetothyriomycetidae</taxon>
        <taxon>Chaetothyriales</taxon>
        <taxon>Herpotrichiellaceae</taxon>
        <taxon>Exophiala</taxon>
    </lineage>
</organism>
<dbReference type="GO" id="GO:0000981">
    <property type="term" value="F:DNA-binding transcription factor activity, RNA polymerase II-specific"/>
    <property type="evidence" value="ECO:0007669"/>
    <property type="project" value="InterPro"/>
</dbReference>
<protein>
    <recommendedName>
        <fullName evidence="8">Zn(2)-C6 fungal-type domain-containing protein</fullName>
    </recommendedName>
</protein>
<keyword evidence="10" id="KW-1185">Reference proteome</keyword>
<dbReference type="VEuPathDB" id="FungiDB:PV06_03019"/>
<dbReference type="Proteomes" id="UP000053342">
    <property type="component" value="Unassembled WGS sequence"/>
</dbReference>
<feature type="compositionally biased region" description="Polar residues" evidence="7">
    <location>
        <begin position="89"/>
        <end position="100"/>
    </location>
</feature>
<reference evidence="9 10" key="1">
    <citation type="submission" date="2015-01" db="EMBL/GenBank/DDBJ databases">
        <title>The Genome Sequence of Exophiala oligosperma CBS72588.</title>
        <authorList>
            <consortium name="The Broad Institute Genomics Platform"/>
            <person name="Cuomo C."/>
            <person name="de Hoog S."/>
            <person name="Gorbushina A."/>
            <person name="Stielow B."/>
            <person name="Teixiera M."/>
            <person name="Abouelleil A."/>
            <person name="Chapman S.B."/>
            <person name="Priest M."/>
            <person name="Young S.K."/>
            <person name="Wortman J."/>
            <person name="Nusbaum C."/>
            <person name="Birren B."/>
        </authorList>
    </citation>
    <scope>NUCLEOTIDE SEQUENCE [LARGE SCALE GENOMIC DNA]</scope>
    <source>
        <strain evidence="9 10">CBS 72588</strain>
    </source>
</reference>
<feature type="compositionally biased region" description="Polar residues" evidence="7">
    <location>
        <begin position="1"/>
        <end position="19"/>
    </location>
</feature>
<keyword evidence="5" id="KW-0804">Transcription</keyword>
<dbReference type="Gene3D" id="4.10.240.10">
    <property type="entry name" value="Zn(2)-C6 fungal-type DNA-binding domain"/>
    <property type="match status" value="1"/>
</dbReference>
<dbReference type="CDD" id="cd00067">
    <property type="entry name" value="GAL4"/>
    <property type="match status" value="1"/>
</dbReference>
<dbReference type="SUPFAM" id="SSF57701">
    <property type="entry name" value="Zn2/Cys6 DNA-binding domain"/>
    <property type="match status" value="1"/>
</dbReference>
<gene>
    <name evidence="9" type="ORF">PV06_03019</name>
</gene>
<evidence type="ECO:0000313" key="9">
    <source>
        <dbReference type="EMBL" id="KIW44559.1"/>
    </source>
</evidence>
<feature type="domain" description="Zn(2)-C6 fungal-type" evidence="8">
    <location>
        <begin position="21"/>
        <end position="52"/>
    </location>
</feature>
<evidence type="ECO:0000256" key="2">
    <source>
        <dbReference type="ARBA" id="ARBA00022833"/>
    </source>
</evidence>
<dbReference type="PANTHER" id="PTHR47171:SF2">
    <property type="entry name" value="TRANSCRIPTION FACTOR, PUTATIVE-RELATED"/>
    <property type="match status" value="1"/>
</dbReference>
<keyword evidence="6" id="KW-0539">Nucleus</keyword>
<evidence type="ECO:0000256" key="3">
    <source>
        <dbReference type="ARBA" id="ARBA00023015"/>
    </source>
</evidence>
<evidence type="ECO:0000256" key="4">
    <source>
        <dbReference type="ARBA" id="ARBA00023125"/>
    </source>
</evidence>
<dbReference type="OrthoDB" id="10251155at2759"/>
<keyword evidence="1" id="KW-0479">Metal-binding</keyword>
<dbReference type="InterPro" id="IPR001138">
    <property type="entry name" value="Zn2Cys6_DnaBD"/>
</dbReference>
<keyword evidence="2" id="KW-0862">Zinc</keyword>
<keyword evidence="4" id="KW-0238">DNA-binding</keyword>
<evidence type="ECO:0000256" key="1">
    <source>
        <dbReference type="ARBA" id="ARBA00022723"/>
    </source>
</evidence>
<keyword evidence="3" id="KW-0805">Transcription regulation</keyword>
<dbReference type="SMART" id="SM00066">
    <property type="entry name" value="GAL4"/>
    <property type="match status" value="1"/>
</dbReference>
<dbReference type="GO" id="GO:0008270">
    <property type="term" value="F:zinc ion binding"/>
    <property type="evidence" value="ECO:0007669"/>
    <property type="project" value="InterPro"/>
</dbReference>
<evidence type="ECO:0000313" key="10">
    <source>
        <dbReference type="Proteomes" id="UP000053342"/>
    </source>
</evidence>
<dbReference type="GeneID" id="27355093"/>
<dbReference type="RefSeq" id="XP_016264775.1">
    <property type="nucleotide sequence ID" value="XM_016403770.1"/>
</dbReference>
<dbReference type="EMBL" id="KN847334">
    <property type="protein sequence ID" value="KIW44559.1"/>
    <property type="molecule type" value="Genomic_DNA"/>
</dbReference>
<dbReference type="Pfam" id="PF04082">
    <property type="entry name" value="Fungal_trans"/>
    <property type="match status" value="1"/>
</dbReference>
<dbReference type="PANTHER" id="PTHR47171">
    <property type="entry name" value="FARA-RELATED"/>
    <property type="match status" value="1"/>
</dbReference>
<name>A0A0D2E9G5_9EURO</name>
<dbReference type="AlphaFoldDB" id="A0A0D2E9G5"/>
<dbReference type="InterPro" id="IPR036864">
    <property type="entry name" value="Zn2-C6_fun-type_DNA-bd_sf"/>
</dbReference>
<dbReference type="CDD" id="cd12148">
    <property type="entry name" value="fungal_TF_MHR"/>
    <property type="match status" value="1"/>
</dbReference>
<dbReference type="HOGENOM" id="CLU_007427_2_1_1"/>
<evidence type="ECO:0000256" key="5">
    <source>
        <dbReference type="ARBA" id="ARBA00023163"/>
    </source>
</evidence>
<sequence>MATTFHTYDPASRSQQSQPKACEACYSRKVKCDQTGIEPCRNCLTHGVECRSRNRKRKAADHPGPNRPSPAQQPEPQRQEQTQKQKQRNGNTTSGRSNQPVPIPRGPSQHLDDNKDVSAPLLFIGRQNSLASSPGTTANAQRSSHDEFHNASYMSRSAILGDDFPNIDHSNEDQPVRQHKLSATELQVLHLYHAFDLPELPLRQSLLEAFDDKAWPWMPIVDVKSLGSSSSDGEGSLLLLQAVLLVGSLMRPETVNKATQDAYYQRVKALINTGYERNPLNIIASMCLMQFYTPAAPRDISTDTARYWESCALGIAQQIGLQRQPDTNKEDFGLRRRIWWTLFIRDSLMATAHGRPRMLNLADSTMEQPSVNDFDDPTDVRAYIFVAYQEITCLLYDLCNFLTKDKQPATERSQILQRLVNFCRNLPDALRLQDPDGWQRPYDFEIAQLHAPLLTTILVFYRPRSVFAIAPENAASISASNLMFRILQAIHLREDTRYLASPFSFYGMVAAIPHLSTLRVAGLRAEADVALDLIEGFLDKLGSARPAAANNVRNVRAIRKAINSDDHAGSKTTRTQEAIHDQASLAAATEMLGGLYGTPAIQNLQNISTILNTSVEASLPDTEQTEIQQVYPTPDLNGMVMDDHLDKQPIFDNDPMALPTIADFGDGFSPVLTNHFQENTWMRMWVDDLGLFPE</sequence>
<dbReference type="InterPro" id="IPR007219">
    <property type="entry name" value="XnlR_reg_dom"/>
</dbReference>
<evidence type="ECO:0000259" key="8">
    <source>
        <dbReference type="PROSITE" id="PS50048"/>
    </source>
</evidence>
<accession>A0A0D2E9G5</accession>
<proteinExistence type="predicted"/>